<gene>
    <name evidence="2" type="ORF">BZ3500_MVSOF-1268-A1-R1_CHR7-2G09490</name>
</gene>
<keyword evidence="3" id="KW-1185">Reference proteome</keyword>
<dbReference type="EMBL" id="FMWP01000126">
    <property type="protein sequence ID" value="SDA02550.1"/>
    <property type="molecule type" value="Genomic_DNA"/>
</dbReference>
<protein>
    <submittedName>
        <fullName evidence="2">BZ3500_MvSof-1268-A1-R1_Chr7-2g09490 protein</fullName>
    </submittedName>
</protein>
<dbReference type="Proteomes" id="UP000249723">
    <property type="component" value="Unassembled WGS sequence"/>
</dbReference>
<dbReference type="AlphaFoldDB" id="A0A2X0LBV8"/>
<evidence type="ECO:0000256" key="1">
    <source>
        <dbReference type="SAM" id="MobiDB-lite"/>
    </source>
</evidence>
<evidence type="ECO:0000313" key="2">
    <source>
        <dbReference type="EMBL" id="SDA02550.1"/>
    </source>
</evidence>
<feature type="region of interest" description="Disordered" evidence="1">
    <location>
        <begin position="209"/>
        <end position="257"/>
    </location>
</feature>
<feature type="region of interest" description="Disordered" evidence="1">
    <location>
        <begin position="1"/>
        <end position="34"/>
    </location>
</feature>
<proteinExistence type="predicted"/>
<reference evidence="3" key="1">
    <citation type="submission" date="2016-10" db="EMBL/GenBank/DDBJ databases">
        <authorList>
            <person name="Jeantristanb JTB J.-T."/>
            <person name="Ricardo R."/>
        </authorList>
    </citation>
    <scope>NUCLEOTIDE SEQUENCE [LARGE SCALE GENOMIC DNA]</scope>
</reference>
<feature type="compositionally biased region" description="Polar residues" evidence="1">
    <location>
        <begin position="212"/>
        <end position="221"/>
    </location>
</feature>
<name>A0A2X0LBV8_9BASI</name>
<feature type="compositionally biased region" description="Basic and acidic residues" evidence="1">
    <location>
        <begin position="223"/>
        <end position="234"/>
    </location>
</feature>
<sequence length="757" mass="83946">MQGQHHLPHSIKFDLSRSVSKSEAGQDGGHDHYDDAVTISSPILNNAFPFGASTSPVLSSITNTLDQTLRSKGITSNTDLGAPLPQSTMSLLPLTPKLSLLNTQSAALPQEGASRTLASLSTTRDFPESIALRIDVSTVDARSPSGHLVVGAAVRMTPSVPINFIAGACRCVYLQHVLDEVADELGIDLQDDSDEDFFALQLTQSRQRSSSGHVESCSTTGRPADRSTKPKEASISKSRAKSTGRPSSGAARSIRPTPLSVRALNEWTEERSRCTYLTAQARICQPQSSGKNYRVPRKRMIAALGKPESELAVAHLPTPSPYPHRKQAWDYLRRRQCRARRPSNSKAARLPHSTKTFGFDPSSNAANGLALSKVHGSPRVANAHGLPLYHQPSMCAKLEMEETFALQGRTLALEIWSLIRKYTQLAYDYDSKPVKDASDAYFELRERIISLVIVLSNESKSDYTTPLKRGEYSNPSSLLVSLYTFTVDHIPTPIPRDHLPTSSARVQIETHFQRAGYCSACQCVQIEILPRRHFIVGWPVLLSSLNLSEPTLSEVFGSLVGQPAMVDVEKQNNGGRYHKSDCMGRSYTQIVSITSLPRVLVININNQYPRHEQPPRELRLAVSGQMELVWSLRSEVRHILSGEHFATDAIVGYGEEAARYHFDAMRGHLAYPTGNRTTNGLVTMLFYELEHESYDLLPSFNALLDQQWHELWGLYYDSEAPSIRRVWKMQDASVLFEGFKSRCDLLGQLCSSGRSCQ</sequence>
<organism evidence="2 3">
    <name type="scientific">Microbotryum saponariae</name>
    <dbReference type="NCBI Taxonomy" id="289078"/>
    <lineage>
        <taxon>Eukaryota</taxon>
        <taxon>Fungi</taxon>
        <taxon>Dikarya</taxon>
        <taxon>Basidiomycota</taxon>
        <taxon>Pucciniomycotina</taxon>
        <taxon>Microbotryomycetes</taxon>
        <taxon>Microbotryales</taxon>
        <taxon>Microbotryaceae</taxon>
        <taxon>Microbotryum</taxon>
    </lineage>
</organism>
<accession>A0A2X0LBV8</accession>
<evidence type="ECO:0000313" key="3">
    <source>
        <dbReference type="Proteomes" id="UP000249723"/>
    </source>
</evidence>